<gene>
    <name evidence="6" type="ORF">KC19_VG071400</name>
</gene>
<dbReference type="EMBL" id="CM026426">
    <property type="protein sequence ID" value="KAG0572134.1"/>
    <property type="molecule type" value="Genomic_DNA"/>
</dbReference>
<sequence>MATKNFYDLLGDDENEDPSEVVVRANIILTEAKPAAGAVKKPTASSKKSILSAEAVKDYPRVLYDGARGGRGGVREGHGGRGPNGERDISREGEIHSERYCNTDRSAGQTRDVDSFVGARNMFVDKLLRTVNGEGRSYDGGRGGVRGRSRGGRSYCEGEDRPRRREFDRHSGNGRGYETEKRAGAGRGNWGTDVDPSVNLGTIAAFQDDEYAVAEGHSEFKFEAEVSAEATVQEGAAEAVKQEVEEVIEMTLEEYEKVLEEKRKALEAEKVSERKVDVDKAFEKMQLVDNKKREEDIFIKLGQDKEKVKRDAFEREEKPRKPVSINEFLKPAECEKFFVSPPNRGRGGRGGRGDRASSRGSFGGSRVVGHSDLVEGISAPKIEDKAQFPTLGGN</sequence>
<dbReference type="GO" id="GO:0005634">
    <property type="term" value="C:nucleus"/>
    <property type="evidence" value="ECO:0007669"/>
    <property type="project" value="TreeGrafter"/>
</dbReference>
<protein>
    <recommendedName>
        <fullName evidence="5">Hyaluronan/mRNA-binding protein domain-containing protein</fullName>
    </recommendedName>
</protein>
<evidence type="ECO:0000256" key="4">
    <source>
        <dbReference type="SAM" id="MobiDB-lite"/>
    </source>
</evidence>
<dbReference type="InterPro" id="IPR039764">
    <property type="entry name" value="HABP4/SERBP1-like"/>
</dbReference>
<evidence type="ECO:0000256" key="3">
    <source>
        <dbReference type="SAM" id="Coils"/>
    </source>
</evidence>
<evidence type="ECO:0000256" key="2">
    <source>
        <dbReference type="ARBA" id="ARBA00022490"/>
    </source>
</evidence>
<dbReference type="AlphaFoldDB" id="A0A8T0HMT4"/>
<evidence type="ECO:0000313" key="7">
    <source>
        <dbReference type="Proteomes" id="UP000822688"/>
    </source>
</evidence>
<evidence type="ECO:0000256" key="1">
    <source>
        <dbReference type="ARBA" id="ARBA00004496"/>
    </source>
</evidence>
<organism evidence="6 7">
    <name type="scientific">Ceratodon purpureus</name>
    <name type="common">Fire moss</name>
    <name type="synonym">Dicranum purpureum</name>
    <dbReference type="NCBI Taxonomy" id="3225"/>
    <lineage>
        <taxon>Eukaryota</taxon>
        <taxon>Viridiplantae</taxon>
        <taxon>Streptophyta</taxon>
        <taxon>Embryophyta</taxon>
        <taxon>Bryophyta</taxon>
        <taxon>Bryophytina</taxon>
        <taxon>Bryopsida</taxon>
        <taxon>Dicranidae</taxon>
        <taxon>Pseudoditrichales</taxon>
        <taxon>Ditrichaceae</taxon>
        <taxon>Ceratodon</taxon>
    </lineage>
</organism>
<comment type="caution">
    <text evidence="6">The sequence shown here is derived from an EMBL/GenBank/DDBJ whole genome shotgun (WGS) entry which is preliminary data.</text>
</comment>
<dbReference type="PANTHER" id="PTHR12299">
    <property type="entry name" value="HYALURONIC ACID-BINDING PROTEIN 4"/>
    <property type="match status" value="1"/>
</dbReference>
<dbReference type="GO" id="GO:0005737">
    <property type="term" value="C:cytoplasm"/>
    <property type="evidence" value="ECO:0007669"/>
    <property type="project" value="UniProtKB-SubCell"/>
</dbReference>
<feature type="region of interest" description="Disordered" evidence="4">
    <location>
        <begin position="337"/>
        <end position="394"/>
    </location>
</feature>
<feature type="domain" description="Hyaluronan/mRNA-binding protein" evidence="5">
    <location>
        <begin position="163"/>
        <end position="277"/>
    </location>
</feature>
<dbReference type="Pfam" id="PF04774">
    <property type="entry name" value="HABP4_PAI-RBP1"/>
    <property type="match status" value="1"/>
</dbReference>
<dbReference type="PANTHER" id="PTHR12299:SF17">
    <property type="entry name" value="AT19571P-RELATED"/>
    <property type="match status" value="1"/>
</dbReference>
<feature type="compositionally biased region" description="Basic and acidic residues" evidence="4">
    <location>
        <begin position="156"/>
        <end position="183"/>
    </location>
</feature>
<feature type="compositionally biased region" description="Basic and acidic residues" evidence="4">
    <location>
        <begin position="73"/>
        <end position="93"/>
    </location>
</feature>
<dbReference type="InterPro" id="IPR019084">
    <property type="entry name" value="STM1-like_N"/>
</dbReference>
<dbReference type="Pfam" id="PF09598">
    <property type="entry name" value="Stm1_N"/>
    <property type="match status" value="1"/>
</dbReference>
<dbReference type="SMART" id="SM01233">
    <property type="entry name" value="HABP4_PAI-RBP1"/>
    <property type="match status" value="1"/>
</dbReference>
<keyword evidence="3" id="KW-0175">Coiled coil</keyword>
<evidence type="ECO:0000313" key="6">
    <source>
        <dbReference type="EMBL" id="KAG0572134.1"/>
    </source>
</evidence>
<comment type="subcellular location">
    <subcellularLocation>
        <location evidence="1">Cytoplasm</location>
    </subcellularLocation>
</comment>
<name>A0A8T0HMT4_CERPU</name>
<keyword evidence="7" id="KW-1185">Reference proteome</keyword>
<proteinExistence type="predicted"/>
<dbReference type="Proteomes" id="UP000822688">
    <property type="component" value="Chromosome V"/>
</dbReference>
<keyword evidence="2" id="KW-0963">Cytoplasm</keyword>
<feature type="region of interest" description="Disordered" evidence="4">
    <location>
        <begin position="70"/>
        <end position="93"/>
    </location>
</feature>
<feature type="region of interest" description="Disordered" evidence="4">
    <location>
        <begin position="134"/>
        <end position="194"/>
    </location>
</feature>
<accession>A0A8T0HMT4</accession>
<dbReference type="InterPro" id="IPR006861">
    <property type="entry name" value="HABP4_PAIRBP1-bd"/>
</dbReference>
<dbReference type="GO" id="GO:0003723">
    <property type="term" value="F:RNA binding"/>
    <property type="evidence" value="ECO:0007669"/>
    <property type="project" value="InterPro"/>
</dbReference>
<evidence type="ECO:0000259" key="5">
    <source>
        <dbReference type="SMART" id="SM01233"/>
    </source>
</evidence>
<feature type="coiled-coil region" evidence="3">
    <location>
        <begin position="241"/>
        <end position="272"/>
    </location>
</feature>
<reference evidence="6" key="1">
    <citation type="submission" date="2020-06" db="EMBL/GenBank/DDBJ databases">
        <title>WGS assembly of Ceratodon purpureus strain R40.</title>
        <authorList>
            <person name="Carey S.B."/>
            <person name="Jenkins J."/>
            <person name="Shu S."/>
            <person name="Lovell J.T."/>
            <person name="Sreedasyam A."/>
            <person name="Maumus F."/>
            <person name="Tiley G.P."/>
            <person name="Fernandez-Pozo N."/>
            <person name="Barry K."/>
            <person name="Chen C."/>
            <person name="Wang M."/>
            <person name="Lipzen A."/>
            <person name="Daum C."/>
            <person name="Saski C.A."/>
            <person name="Payton A.C."/>
            <person name="Mcbreen J.C."/>
            <person name="Conrad R.E."/>
            <person name="Kollar L.M."/>
            <person name="Olsson S."/>
            <person name="Huttunen S."/>
            <person name="Landis J.B."/>
            <person name="Wickett N.J."/>
            <person name="Johnson M.G."/>
            <person name="Rensing S.A."/>
            <person name="Grimwood J."/>
            <person name="Schmutz J."/>
            <person name="Mcdaniel S.F."/>
        </authorList>
    </citation>
    <scope>NUCLEOTIDE SEQUENCE</scope>
    <source>
        <strain evidence="6">R40</strain>
    </source>
</reference>